<evidence type="ECO:0000313" key="2">
    <source>
        <dbReference type="EMBL" id="MCY0147984.1"/>
    </source>
</evidence>
<dbReference type="InterPro" id="IPR010865">
    <property type="entry name" value="DUF1499"/>
</dbReference>
<gene>
    <name evidence="2" type="ORF">OEG84_09745</name>
</gene>
<comment type="caution">
    <text evidence="2">The sequence shown here is derived from an EMBL/GenBank/DDBJ whole genome shotgun (WGS) entry which is preliminary data.</text>
</comment>
<keyword evidence="1" id="KW-1133">Transmembrane helix</keyword>
<evidence type="ECO:0000256" key="1">
    <source>
        <dbReference type="SAM" id="Phobius"/>
    </source>
</evidence>
<feature type="transmembrane region" description="Helical" evidence="1">
    <location>
        <begin position="6"/>
        <end position="23"/>
    </location>
</feature>
<keyword evidence="1" id="KW-0472">Membrane</keyword>
<evidence type="ECO:0000313" key="3">
    <source>
        <dbReference type="Proteomes" id="UP001073227"/>
    </source>
</evidence>
<dbReference type="RefSeq" id="WP_267653575.1">
    <property type="nucleotide sequence ID" value="NZ_JAOVZR010000001.1"/>
</dbReference>
<keyword evidence="1" id="KW-0812">Transmembrane</keyword>
<dbReference type="Proteomes" id="UP001073227">
    <property type="component" value="Unassembled WGS sequence"/>
</dbReference>
<name>A0ABT3Z882_9HYPH</name>
<protein>
    <submittedName>
        <fullName evidence="2">DUF1499 domain-containing protein</fullName>
    </submittedName>
</protein>
<proteinExistence type="predicted"/>
<dbReference type="Pfam" id="PF07386">
    <property type="entry name" value="DUF1499"/>
    <property type="match status" value="1"/>
</dbReference>
<keyword evidence="3" id="KW-1185">Reference proteome</keyword>
<dbReference type="EMBL" id="JAOVZR010000001">
    <property type="protein sequence ID" value="MCY0147984.1"/>
    <property type="molecule type" value="Genomic_DNA"/>
</dbReference>
<accession>A0ABT3Z882</accession>
<organism evidence="2 3">
    <name type="scientific">Hoeflea algicola</name>
    <dbReference type="NCBI Taxonomy" id="2983763"/>
    <lineage>
        <taxon>Bacteria</taxon>
        <taxon>Pseudomonadati</taxon>
        <taxon>Pseudomonadota</taxon>
        <taxon>Alphaproteobacteria</taxon>
        <taxon>Hyphomicrobiales</taxon>
        <taxon>Rhizobiaceae</taxon>
        <taxon>Hoeflea</taxon>
    </lineage>
</organism>
<reference evidence="2" key="1">
    <citation type="submission" date="2022-10" db="EMBL/GenBank/DDBJ databases">
        <title>Hoeflea sp. G2-23, isolated from marine algae.</title>
        <authorList>
            <person name="Kristyanto S."/>
            <person name="Kim J.M."/>
            <person name="Jeon C.O."/>
        </authorList>
    </citation>
    <scope>NUCLEOTIDE SEQUENCE</scope>
    <source>
        <strain evidence="2">G2-23</strain>
    </source>
</reference>
<sequence length="163" mass="17369">MIKTILWGVAALIGIIVLAFVLVGRGRSWELIAGSPDRGQYDFAAAPRSSTANDALACSPGMCAKPDFNLEPVNDAPAAAISNLVQKLLASDDLARRVDDGNNPATARIVTYSPTMRFPDVIHLEARPLADGRTGLMAYSAAQLGKSDFGVNRARLQALFDIK</sequence>